<keyword evidence="5" id="KW-0288">FMN</keyword>
<dbReference type="InterPro" id="IPR013785">
    <property type="entry name" value="Aldolase_TIM"/>
</dbReference>
<keyword evidence="8 12" id="KW-0503">Monooxygenase</keyword>
<organism evidence="12 13">
    <name type="scientific">Sphingomonas gilva</name>
    <dbReference type="NCBI Taxonomy" id="2305907"/>
    <lineage>
        <taxon>Bacteria</taxon>
        <taxon>Pseudomonadati</taxon>
        <taxon>Pseudomonadota</taxon>
        <taxon>Alphaproteobacteria</taxon>
        <taxon>Sphingomonadales</taxon>
        <taxon>Sphingomonadaceae</taxon>
        <taxon>Sphingomonas</taxon>
    </lineage>
</organism>
<dbReference type="OrthoDB" id="9778912at2"/>
<dbReference type="EMBL" id="QWLV01000007">
    <property type="protein sequence ID" value="RHW16823.1"/>
    <property type="molecule type" value="Genomic_DNA"/>
</dbReference>
<evidence type="ECO:0000256" key="1">
    <source>
        <dbReference type="ARBA" id="ARBA00001917"/>
    </source>
</evidence>
<dbReference type="PANTHER" id="PTHR42747">
    <property type="entry name" value="NITRONATE MONOOXYGENASE-RELATED"/>
    <property type="match status" value="1"/>
</dbReference>
<proteinExistence type="inferred from homology"/>
<dbReference type="RefSeq" id="WP_118864797.1">
    <property type="nucleotide sequence ID" value="NZ_QWLV01000007.1"/>
</dbReference>
<keyword evidence="13" id="KW-1185">Reference proteome</keyword>
<keyword evidence="6" id="KW-0547">Nucleotide-binding</keyword>
<evidence type="ECO:0000256" key="11">
    <source>
        <dbReference type="ARBA" id="ARBA00067136"/>
    </source>
</evidence>
<evidence type="ECO:0000256" key="9">
    <source>
        <dbReference type="ARBA" id="ARBA00031155"/>
    </source>
</evidence>
<evidence type="ECO:0000313" key="13">
    <source>
        <dbReference type="Proteomes" id="UP000266693"/>
    </source>
</evidence>
<name>A0A396RRA3_9SPHN</name>
<reference evidence="12 13" key="1">
    <citation type="submission" date="2018-08" db="EMBL/GenBank/DDBJ databases">
        <title>The multiple taxonomic identification of Sphingomonas gilva.</title>
        <authorList>
            <person name="Zhu D."/>
            <person name="Zheng S."/>
        </authorList>
    </citation>
    <scope>NUCLEOTIDE SEQUENCE [LARGE SCALE GENOMIC DNA]</scope>
    <source>
        <strain evidence="12 13">ZDH117</strain>
    </source>
</reference>
<dbReference type="Proteomes" id="UP000266693">
    <property type="component" value="Unassembled WGS sequence"/>
</dbReference>
<evidence type="ECO:0000256" key="5">
    <source>
        <dbReference type="ARBA" id="ARBA00022643"/>
    </source>
</evidence>
<protein>
    <recommendedName>
        <fullName evidence="11">Nitronate monooxygenase</fullName>
    </recommendedName>
    <alternativeName>
        <fullName evidence="9">Propionate 3-nitronate monooxygenase</fullName>
    </alternativeName>
</protein>
<dbReference type="Pfam" id="PF03060">
    <property type="entry name" value="NMO"/>
    <property type="match status" value="1"/>
</dbReference>
<comment type="cofactor">
    <cofactor evidence="1">
        <name>FMN</name>
        <dbReference type="ChEBI" id="CHEBI:58210"/>
    </cofactor>
</comment>
<dbReference type="GO" id="GO:0000166">
    <property type="term" value="F:nucleotide binding"/>
    <property type="evidence" value="ECO:0007669"/>
    <property type="project" value="UniProtKB-KW"/>
</dbReference>
<sequence length="355" mass="36457">MAGWPDRRLLDLTGARHPIIQAPMAGASDAALAVAVIRAGGIGSLPCAMLSPEEIVRQVAAVRAAAGGPINLNFFCHRMSSEADDAAWREVLQPYYAEFGIVAPDDPPPLRKPFDATTAEVVEHVRPDIVSFHFGLPDPALLDRVKASGAVILGNATSVDEGRACAAAGCEAVIAQGWEAGGHAGVHDASNDGAAQLGLFALVPQIADATGLPVIAAGGIADARGIAAALMLGASGVQIGTAYLKSPEARISPMHRALLDSPEAEATRFTTAFSGGRARGLANRLMRELGATPPGAPPFPYASQALAPLRKAAESRGDAGFSPLWAGQAARLGRGGPAGALTERLARETLALLNR</sequence>
<evidence type="ECO:0000313" key="12">
    <source>
        <dbReference type="EMBL" id="RHW16823.1"/>
    </source>
</evidence>
<keyword evidence="4" id="KW-0285">Flavoprotein</keyword>
<dbReference type="InterPro" id="IPR004136">
    <property type="entry name" value="NMO"/>
</dbReference>
<evidence type="ECO:0000256" key="3">
    <source>
        <dbReference type="ARBA" id="ARBA00022575"/>
    </source>
</evidence>
<dbReference type="GO" id="GO:0009636">
    <property type="term" value="P:response to toxic substance"/>
    <property type="evidence" value="ECO:0007669"/>
    <property type="project" value="UniProtKB-KW"/>
</dbReference>
<comment type="caution">
    <text evidence="12">The sequence shown here is derived from an EMBL/GenBank/DDBJ whole genome shotgun (WGS) entry which is preliminary data.</text>
</comment>
<keyword evidence="3" id="KW-0216">Detoxification</keyword>
<dbReference type="Gene3D" id="3.20.20.70">
    <property type="entry name" value="Aldolase class I"/>
    <property type="match status" value="1"/>
</dbReference>
<evidence type="ECO:0000256" key="6">
    <source>
        <dbReference type="ARBA" id="ARBA00022741"/>
    </source>
</evidence>
<evidence type="ECO:0000256" key="8">
    <source>
        <dbReference type="ARBA" id="ARBA00023033"/>
    </source>
</evidence>
<dbReference type="GO" id="GO:0018580">
    <property type="term" value="F:nitronate monooxygenase activity"/>
    <property type="evidence" value="ECO:0007669"/>
    <property type="project" value="InterPro"/>
</dbReference>
<dbReference type="CDD" id="cd04730">
    <property type="entry name" value="NPD_like"/>
    <property type="match status" value="1"/>
</dbReference>
<evidence type="ECO:0000256" key="2">
    <source>
        <dbReference type="ARBA" id="ARBA00009881"/>
    </source>
</evidence>
<gene>
    <name evidence="12" type="ORF">D1610_13950</name>
</gene>
<dbReference type="SUPFAM" id="SSF51412">
    <property type="entry name" value="Inosine monophosphate dehydrogenase (IMPDH)"/>
    <property type="match status" value="1"/>
</dbReference>
<dbReference type="PANTHER" id="PTHR42747:SF3">
    <property type="entry name" value="NITRONATE MONOOXYGENASE-RELATED"/>
    <property type="match status" value="1"/>
</dbReference>
<dbReference type="AlphaFoldDB" id="A0A396RRA3"/>
<keyword evidence="7" id="KW-0560">Oxidoreductase</keyword>
<evidence type="ECO:0000256" key="4">
    <source>
        <dbReference type="ARBA" id="ARBA00022630"/>
    </source>
</evidence>
<accession>A0A396RRA3</accession>
<dbReference type="FunFam" id="3.20.20.70:FF:000154">
    <property type="entry name" value="Probable nitronate monooxygenase"/>
    <property type="match status" value="1"/>
</dbReference>
<comment type="catalytic activity">
    <reaction evidence="10">
        <text>3 propionate 3-nitronate + 3 O2 + H2O = 3 3-oxopropanoate + 2 nitrate + nitrite + H2O2 + 3 H(+)</text>
        <dbReference type="Rhea" id="RHEA:57332"/>
        <dbReference type="ChEBI" id="CHEBI:15377"/>
        <dbReference type="ChEBI" id="CHEBI:15378"/>
        <dbReference type="ChEBI" id="CHEBI:15379"/>
        <dbReference type="ChEBI" id="CHEBI:16240"/>
        <dbReference type="ChEBI" id="CHEBI:16301"/>
        <dbReference type="ChEBI" id="CHEBI:17632"/>
        <dbReference type="ChEBI" id="CHEBI:33190"/>
        <dbReference type="ChEBI" id="CHEBI:136067"/>
    </reaction>
</comment>
<evidence type="ECO:0000256" key="10">
    <source>
        <dbReference type="ARBA" id="ARBA00049401"/>
    </source>
</evidence>
<comment type="similarity">
    <text evidence="2">Belongs to the nitronate monooxygenase family. NMO class I subfamily.</text>
</comment>
<evidence type="ECO:0000256" key="7">
    <source>
        <dbReference type="ARBA" id="ARBA00023002"/>
    </source>
</evidence>